<dbReference type="Proteomes" id="UP000032180">
    <property type="component" value="Chromosome 5"/>
</dbReference>
<dbReference type="PANTHER" id="PTHR33264:SF65">
    <property type="match status" value="1"/>
</dbReference>
<dbReference type="AlphaFoldDB" id="A0A0D9WJW3"/>
<keyword evidence="3" id="KW-1185">Reference proteome</keyword>
<reference evidence="3" key="2">
    <citation type="submission" date="2013-12" db="EMBL/GenBank/DDBJ databases">
        <authorList>
            <person name="Yu Y."/>
            <person name="Lee S."/>
            <person name="de Baynast K."/>
            <person name="Wissotski M."/>
            <person name="Liu L."/>
            <person name="Talag J."/>
            <person name="Goicoechea J."/>
            <person name="Angelova A."/>
            <person name="Jetty R."/>
            <person name="Kudrna D."/>
            <person name="Golser W."/>
            <person name="Rivera L."/>
            <person name="Zhang J."/>
            <person name="Wing R."/>
        </authorList>
    </citation>
    <scope>NUCLEOTIDE SEQUENCE</scope>
</reference>
<name>A0A0D9WJW3_9ORYZ</name>
<dbReference type="HOGENOM" id="CLU_087424_2_1_1"/>
<protein>
    <submittedName>
        <fullName evidence="2">Uncharacterized protein</fullName>
    </submittedName>
</protein>
<accession>A0A0D9WJW3</accession>
<proteinExistence type="predicted"/>
<reference evidence="2" key="3">
    <citation type="submission" date="2015-04" db="UniProtKB">
        <authorList>
            <consortium name="EnsemblPlants"/>
        </authorList>
    </citation>
    <scope>IDENTIFICATION</scope>
</reference>
<reference evidence="2 3" key="1">
    <citation type="submission" date="2012-08" db="EMBL/GenBank/DDBJ databases">
        <title>Oryza genome evolution.</title>
        <authorList>
            <person name="Wing R.A."/>
        </authorList>
    </citation>
    <scope>NUCLEOTIDE SEQUENCE</scope>
</reference>
<evidence type="ECO:0000313" key="2">
    <source>
        <dbReference type="EnsemblPlants" id="LPERR05G21840.1"/>
    </source>
</evidence>
<sequence length="161" mass="16996">MSRAMQLQRRRRFDGGGGEEEEESTTAAARCRCRSCAAVMVADCIAVGCCPCAVVSVLGLALVKAPLVVGRRCVGRLRTRGRALLHNKRVRDVAANANAVETKAAIAKAEADDVAVVVDDDGEAMGGGGGGEVDDDMAWLEEMYRMGHWGFGRVSVSGKTP</sequence>
<dbReference type="eggNOG" id="ENOG502S1KE">
    <property type="taxonomic scope" value="Eukaryota"/>
</dbReference>
<evidence type="ECO:0000313" key="3">
    <source>
        <dbReference type="Proteomes" id="UP000032180"/>
    </source>
</evidence>
<feature type="region of interest" description="Disordered" evidence="1">
    <location>
        <begin position="1"/>
        <end position="21"/>
    </location>
</feature>
<dbReference type="STRING" id="77586.A0A0D9WJW3"/>
<evidence type="ECO:0000256" key="1">
    <source>
        <dbReference type="SAM" id="MobiDB-lite"/>
    </source>
</evidence>
<dbReference type="Gramene" id="LPERR05G21840.1">
    <property type="protein sequence ID" value="LPERR05G21840.1"/>
    <property type="gene ID" value="LPERR05G21840"/>
</dbReference>
<dbReference type="PANTHER" id="PTHR33264">
    <property type="entry name" value="EXPRESSED PROTEIN"/>
    <property type="match status" value="1"/>
</dbReference>
<dbReference type="EnsemblPlants" id="LPERR05G21840.1">
    <property type="protein sequence ID" value="LPERR05G21840.1"/>
    <property type="gene ID" value="LPERR05G21840"/>
</dbReference>
<organism evidence="2 3">
    <name type="scientific">Leersia perrieri</name>
    <dbReference type="NCBI Taxonomy" id="77586"/>
    <lineage>
        <taxon>Eukaryota</taxon>
        <taxon>Viridiplantae</taxon>
        <taxon>Streptophyta</taxon>
        <taxon>Embryophyta</taxon>
        <taxon>Tracheophyta</taxon>
        <taxon>Spermatophyta</taxon>
        <taxon>Magnoliopsida</taxon>
        <taxon>Liliopsida</taxon>
        <taxon>Poales</taxon>
        <taxon>Poaceae</taxon>
        <taxon>BOP clade</taxon>
        <taxon>Oryzoideae</taxon>
        <taxon>Oryzeae</taxon>
        <taxon>Oryzinae</taxon>
        <taxon>Leersia</taxon>
    </lineage>
</organism>